<comment type="caution">
    <text evidence="2">The sequence shown here is derived from an EMBL/GenBank/DDBJ whole genome shotgun (WGS) entry which is preliminary data.</text>
</comment>
<evidence type="ECO:0000313" key="3">
    <source>
        <dbReference type="Proteomes" id="UP000691718"/>
    </source>
</evidence>
<dbReference type="EMBL" id="CAJQZP010000008">
    <property type="protein sequence ID" value="CAG4930276.1"/>
    <property type="molecule type" value="Genomic_DNA"/>
</dbReference>
<accession>A0A8S3VY59</accession>
<dbReference type="OrthoDB" id="10022108at2759"/>
<gene>
    <name evidence="2" type="ORF">PAPOLLO_LOCUS119</name>
</gene>
<feature type="region of interest" description="Disordered" evidence="1">
    <location>
        <begin position="1"/>
        <end position="80"/>
    </location>
</feature>
<name>A0A8S3VY59_PARAO</name>
<sequence length="210" mass="23633">MYKTPPQNKSAASTEDFNKRTEKPVPTGGKDKGSTSSVRKSIGELESRLGAAPKNTIATLPTKQNTKTPTANGGDDNQVDRETTQYSNRAQEAKAHLVRIKLLLNSSRNLKNEIKDGIIEAADKLYGMTKNMEQGKGQSIEKEKSGIGKCHELEHELIRKLEQHTEFLTECRTETQRLSEEGKNCKCKIATRDFLENIERIFREKEPLLM</sequence>
<evidence type="ECO:0000313" key="2">
    <source>
        <dbReference type="EMBL" id="CAG4930276.1"/>
    </source>
</evidence>
<dbReference type="Proteomes" id="UP000691718">
    <property type="component" value="Unassembled WGS sequence"/>
</dbReference>
<dbReference type="AlphaFoldDB" id="A0A8S3VY59"/>
<feature type="compositionally biased region" description="Polar residues" evidence="1">
    <location>
        <begin position="1"/>
        <end position="15"/>
    </location>
</feature>
<feature type="compositionally biased region" description="Basic and acidic residues" evidence="1">
    <location>
        <begin position="16"/>
        <end position="33"/>
    </location>
</feature>
<evidence type="ECO:0000256" key="1">
    <source>
        <dbReference type="SAM" id="MobiDB-lite"/>
    </source>
</evidence>
<reference evidence="2" key="1">
    <citation type="submission" date="2021-04" db="EMBL/GenBank/DDBJ databases">
        <authorList>
            <person name="Tunstrom K."/>
        </authorList>
    </citation>
    <scope>NUCLEOTIDE SEQUENCE</scope>
</reference>
<feature type="compositionally biased region" description="Polar residues" evidence="1">
    <location>
        <begin position="56"/>
        <end position="71"/>
    </location>
</feature>
<keyword evidence="3" id="KW-1185">Reference proteome</keyword>
<organism evidence="2 3">
    <name type="scientific">Parnassius apollo</name>
    <name type="common">Apollo butterfly</name>
    <name type="synonym">Papilio apollo</name>
    <dbReference type="NCBI Taxonomy" id="110799"/>
    <lineage>
        <taxon>Eukaryota</taxon>
        <taxon>Metazoa</taxon>
        <taxon>Ecdysozoa</taxon>
        <taxon>Arthropoda</taxon>
        <taxon>Hexapoda</taxon>
        <taxon>Insecta</taxon>
        <taxon>Pterygota</taxon>
        <taxon>Neoptera</taxon>
        <taxon>Endopterygota</taxon>
        <taxon>Lepidoptera</taxon>
        <taxon>Glossata</taxon>
        <taxon>Ditrysia</taxon>
        <taxon>Papilionoidea</taxon>
        <taxon>Papilionidae</taxon>
        <taxon>Parnassiinae</taxon>
        <taxon>Parnassini</taxon>
        <taxon>Parnassius</taxon>
        <taxon>Parnassius</taxon>
    </lineage>
</organism>
<protein>
    <submittedName>
        <fullName evidence="2">(apollo) hypothetical protein</fullName>
    </submittedName>
</protein>
<proteinExistence type="predicted"/>